<protein>
    <submittedName>
        <fullName evidence="5">Kunitz/Bovine pancreatic trypsin inhibitor domain protein</fullName>
    </submittedName>
</protein>
<keyword evidence="1" id="KW-0646">Protease inhibitor</keyword>
<dbReference type="EMBL" id="KE125209">
    <property type="protein sequence ID" value="EPB70255.1"/>
    <property type="molecule type" value="Genomic_DNA"/>
</dbReference>
<reference evidence="5 6" key="1">
    <citation type="submission" date="2013-05" db="EMBL/GenBank/DDBJ databases">
        <title>Draft genome of the parasitic nematode Anyclostoma ceylanicum.</title>
        <authorList>
            <person name="Mitreva M."/>
        </authorList>
    </citation>
    <scope>NUCLEOTIDE SEQUENCE [LARGE SCALE GENOMIC DNA]</scope>
</reference>
<dbReference type="PANTHER" id="PTHR10083:SF374">
    <property type="entry name" value="BPTI_KUNITZ INHIBITOR DOMAIN-CONTAINING PROTEIN"/>
    <property type="match status" value="1"/>
</dbReference>
<dbReference type="PANTHER" id="PTHR10083">
    <property type="entry name" value="KUNITZ-TYPE PROTEASE INHIBITOR-RELATED"/>
    <property type="match status" value="1"/>
</dbReference>
<dbReference type="GO" id="GO:0004867">
    <property type="term" value="F:serine-type endopeptidase inhibitor activity"/>
    <property type="evidence" value="ECO:0007669"/>
    <property type="project" value="UniProtKB-KW"/>
</dbReference>
<keyword evidence="6" id="KW-1185">Reference proteome</keyword>
<feature type="domain" description="BPTI/Kunitz inhibitor" evidence="4">
    <location>
        <begin position="45"/>
        <end position="95"/>
    </location>
</feature>
<dbReference type="InterPro" id="IPR050098">
    <property type="entry name" value="TFPI/VKTCI-like"/>
</dbReference>
<dbReference type="Gene3D" id="4.10.410.10">
    <property type="entry name" value="Pancreatic trypsin inhibitor Kunitz domain"/>
    <property type="match status" value="1"/>
</dbReference>
<gene>
    <name evidence="5" type="ORF">ANCCEY_10644</name>
</gene>
<dbReference type="AlphaFoldDB" id="A0A0D6LDS3"/>
<evidence type="ECO:0000313" key="5">
    <source>
        <dbReference type="EMBL" id="EPB70255.1"/>
    </source>
</evidence>
<dbReference type="PROSITE" id="PS50279">
    <property type="entry name" value="BPTI_KUNITZ_2"/>
    <property type="match status" value="1"/>
</dbReference>
<proteinExistence type="predicted"/>
<dbReference type="SMART" id="SM00131">
    <property type="entry name" value="KU"/>
    <property type="match status" value="1"/>
</dbReference>
<dbReference type="InterPro" id="IPR002223">
    <property type="entry name" value="Kunitz_BPTI"/>
</dbReference>
<evidence type="ECO:0000259" key="4">
    <source>
        <dbReference type="PROSITE" id="PS50279"/>
    </source>
</evidence>
<dbReference type="Pfam" id="PF00014">
    <property type="entry name" value="Kunitz_BPTI"/>
    <property type="match status" value="1"/>
</dbReference>
<dbReference type="PRINTS" id="PR00759">
    <property type="entry name" value="BASICPTASE"/>
</dbReference>
<dbReference type="SUPFAM" id="SSF57362">
    <property type="entry name" value="BPTI-like"/>
    <property type="match status" value="1"/>
</dbReference>
<organism evidence="5 6">
    <name type="scientific">Ancylostoma ceylanicum</name>
    <dbReference type="NCBI Taxonomy" id="53326"/>
    <lineage>
        <taxon>Eukaryota</taxon>
        <taxon>Metazoa</taxon>
        <taxon>Ecdysozoa</taxon>
        <taxon>Nematoda</taxon>
        <taxon>Chromadorea</taxon>
        <taxon>Rhabditida</taxon>
        <taxon>Rhabditina</taxon>
        <taxon>Rhabditomorpha</taxon>
        <taxon>Strongyloidea</taxon>
        <taxon>Ancylostomatidae</taxon>
        <taxon>Ancylostomatinae</taxon>
        <taxon>Ancylostoma</taxon>
    </lineage>
</organism>
<dbReference type="InterPro" id="IPR036880">
    <property type="entry name" value="Kunitz_BPTI_sf"/>
</dbReference>
<sequence length="99" mass="11447">MQHKRASISGFLLRVNFQCMKFLAQFLLFLISVMIARALTRPSLCLKPVDRGNCNLRYQRYRFNPDTEKCETFQYSGCGGNRNNFPTKTGCTKVCKPKK</sequence>
<evidence type="ECO:0000256" key="2">
    <source>
        <dbReference type="ARBA" id="ARBA00022900"/>
    </source>
</evidence>
<evidence type="ECO:0000256" key="3">
    <source>
        <dbReference type="ARBA" id="ARBA00023157"/>
    </source>
</evidence>
<dbReference type="Proteomes" id="UP000054495">
    <property type="component" value="Unassembled WGS sequence"/>
</dbReference>
<keyword evidence="3" id="KW-1015">Disulfide bond</keyword>
<keyword evidence="2" id="KW-0722">Serine protease inhibitor</keyword>
<name>A0A0D6LDS3_9BILA</name>
<dbReference type="InterPro" id="IPR020901">
    <property type="entry name" value="Prtase_inh_Kunz-CS"/>
</dbReference>
<dbReference type="GO" id="GO:0005615">
    <property type="term" value="C:extracellular space"/>
    <property type="evidence" value="ECO:0007669"/>
    <property type="project" value="TreeGrafter"/>
</dbReference>
<evidence type="ECO:0000256" key="1">
    <source>
        <dbReference type="ARBA" id="ARBA00022690"/>
    </source>
</evidence>
<evidence type="ECO:0000313" key="6">
    <source>
        <dbReference type="Proteomes" id="UP000054495"/>
    </source>
</evidence>
<dbReference type="PROSITE" id="PS00280">
    <property type="entry name" value="BPTI_KUNITZ_1"/>
    <property type="match status" value="1"/>
</dbReference>
<accession>A0A0D6LDS3</accession>